<evidence type="ECO:0000313" key="2">
    <source>
        <dbReference type="EMBL" id="OAQ67725.1"/>
    </source>
</evidence>
<gene>
    <name evidence="2" type="ORF">VFPPC_04079</name>
</gene>
<feature type="domain" description="Heterokaryon incompatibility" evidence="1">
    <location>
        <begin position="261"/>
        <end position="409"/>
    </location>
</feature>
<dbReference type="OrthoDB" id="4932026at2759"/>
<dbReference type="InterPro" id="IPR010730">
    <property type="entry name" value="HET"/>
</dbReference>
<dbReference type="GeneID" id="28847482"/>
<proteinExistence type="predicted"/>
<reference evidence="2 3" key="1">
    <citation type="journal article" date="2016" name="PLoS Pathog.">
        <title>Biosynthesis of antibiotic leucinostatins in bio-control fungus Purpureocillium lilacinum and their inhibition on phytophthora revealed by genome mining.</title>
        <authorList>
            <person name="Wang G."/>
            <person name="Liu Z."/>
            <person name="Lin R."/>
            <person name="Li E."/>
            <person name="Mao Z."/>
            <person name="Ling J."/>
            <person name="Yang Y."/>
            <person name="Yin W.B."/>
            <person name="Xie B."/>
        </authorList>
    </citation>
    <scope>NUCLEOTIDE SEQUENCE [LARGE SCALE GENOMIC DNA]</scope>
    <source>
        <strain evidence="2">170</strain>
    </source>
</reference>
<dbReference type="Pfam" id="PF06985">
    <property type="entry name" value="HET"/>
    <property type="match status" value="1"/>
</dbReference>
<name>A0A179FQ22_METCM</name>
<dbReference type="STRING" id="1380566.A0A179FQ22"/>
<keyword evidence="3" id="KW-1185">Reference proteome</keyword>
<evidence type="ECO:0000259" key="1">
    <source>
        <dbReference type="Pfam" id="PF06985"/>
    </source>
</evidence>
<evidence type="ECO:0000313" key="3">
    <source>
        <dbReference type="Proteomes" id="UP000078397"/>
    </source>
</evidence>
<dbReference type="PANTHER" id="PTHR33112:SF8">
    <property type="entry name" value="HETEROKARYON INCOMPATIBILITY DOMAIN-CONTAINING PROTEIN"/>
    <property type="match status" value="1"/>
</dbReference>
<comment type="caution">
    <text evidence="2">The sequence shown here is derived from an EMBL/GenBank/DDBJ whole genome shotgun (WGS) entry which is preliminary data.</text>
</comment>
<dbReference type="EMBL" id="LSBJ02000003">
    <property type="protein sequence ID" value="OAQ67725.1"/>
    <property type="molecule type" value="Genomic_DNA"/>
</dbReference>
<dbReference type="PANTHER" id="PTHR33112">
    <property type="entry name" value="DOMAIN PROTEIN, PUTATIVE-RELATED"/>
    <property type="match status" value="1"/>
</dbReference>
<dbReference type="KEGG" id="pchm:VFPPC_04079"/>
<sequence>MGDNGGSPSTAGGEIKKVSENVLSIQNLCESCREIDLAKLLHVSQQHSYPRPPGGSCGIPSSFPHVIVRYASLSFQGKHSSNANCELCAFILSQVARQQNADFNLNRPVEMALSLPPVTRYHFYFQDTSKYGFLRNEDEFKYEFRHNENIGKVPETVQSVSTPETFEGKPVTINIACRAESHLSKKIPRRLVHARGTQGSFHQMRKWLRECDETHPGCKIGIDREKLPDDPNLPTRVIDVGDVDSDQVHLFIPQPNSPGRYATLSHRWGGDSYCALTKTTVYALQSGICYSDLPPTFRDAITVTRQLGLRYLWIDTFCIIQDDGEDWAIESARMGDIYERAYINIAATGAVDGTGGFLSCGIRNQSSFSLPCQECGEIGCITFTDQPDSSFYKNVIKTHINERGWVFQERLLSRRTLHFAKDQIYWECGHHIVSEDGHTHNNYDDAPETDPQPREENSFRNLTLKHYNLDDTKIVLKKHFDFECIGPSLQAPLSSANVMDVDDVEEEWRRYVAWMEILRNYTACHLSFTKDKLPALQGLASKMSNLIKAKYNYSAGHFIDATASLLFTVQSPGGRPKEPRCSSWSCLSVDAPISFYDCQSATPCIRLDIDKTFSLPTKKDFASLVLTGSMRSVKRGPPNGEGSGPARHYSMHYFSETPYGKFQKTLGPVVFDDPADTPAEFWLVPFCKVTPRQRTGNQVMAENCLVLALVKTGGEVGRYLEFRRVGIGHVYISGVFGDVESVTFALS</sequence>
<accession>A0A179FQ22</accession>
<organism evidence="2 3">
    <name type="scientific">Pochonia chlamydosporia 170</name>
    <dbReference type="NCBI Taxonomy" id="1380566"/>
    <lineage>
        <taxon>Eukaryota</taxon>
        <taxon>Fungi</taxon>
        <taxon>Dikarya</taxon>
        <taxon>Ascomycota</taxon>
        <taxon>Pezizomycotina</taxon>
        <taxon>Sordariomycetes</taxon>
        <taxon>Hypocreomycetidae</taxon>
        <taxon>Hypocreales</taxon>
        <taxon>Clavicipitaceae</taxon>
        <taxon>Pochonia</taxon>
    </lineage>
</organism>
<dbReference type="Proteomes" id="UP000078397">
    <property type="component" value="Unassembled WGS sequence"/>
</dbReference>
<protein>
    <submittedName>
        <fullName evidence="2">Heterokaryon incompatibility protein</fullName>
    </submittedName>
</protein>
<dbReference type="AlphaFoldDB" id="A0A179FQ22"/>
<dbReference type="RefSeq" id="XP_018144575.1">
    <property type="nucleotide sequence ID" value="XM_018283488.1"/>
</dbReference>